<comment type="caution">
    <text evidence="1">The sequence shown here is derived from an EMBL/GenBank/DDBJ whole genome shotgun (WGS) entry which is preliminary data.</text>
</comment>
<gene>
    <name evidence="1" type="ORF">J2792_002303</name>
</gene>
<protein>
    <submittedName>
        <fullName evidence="1">Uncharacterized protein</fullName>
    </submittedName>
</protein>
<keyword evidence="2" id="KW-1185">Reference proteome</keyword>
<dbReference type="Proteomes" id="UP001184150">
    <property type="component" value="Unassembled WGS sequence"/>
</dbReference>
<evidence type="ECO:0000313" key="2">
    <source>
        <dbReference type="Proteomes" id="UP001184150"/>
    </source>
</evidence>
<name>A0ABU1MN39_9SPHN</name>
<evidence type="ECO:0000313" key="1">
    <source>
        <dbReference type="EMBL" id="MDR6511431.1"/>
    </source>
</evidence>
<proteinExistence type="predicted"/>
<reference evidence="1 2" key="1">
    <citation type="submission" date="2023-07" db="EMBL/GenBank/DDBJ databases">
        <title>Sorghum-associated microbial communities from plants grown in Nebraska, USA.</title>
        <authorList>
            <person name="Schachtman D."/>
        </authorList>
    </citation>
    <scope>NUCLEOTIDE SEQUENCE [LARGE SCALE GENOMIC DNA]</scope>
    <source>
        <strain evidence="1 2">DS1027</strain>
    </source>
</reference>
<dbReference type="EMBL" id="JAVDRD010000005">
    <property type="protein sequence ID" value="MDR6511431.1"/>
    <property type="molecule type" value="Genomic_DNA"/>
</dbReference>
<accession>A0ABU1MN39</accession>
<sequence>MDENWQDIATAPRDGSKVWVRRIYDGRIVKEGWAVWGINSDDAPMRQWADGGLSGIIMPDHAYADTARWLVPDRRYSFPTPTEWLPGKEQSHGQ</sequence>
<organism evidence="1 2">
    <name type="scientific">Novosphingobium capsulatum</name>
    <dbReference type="NCBI Taxonomy" id="13688"/>
    <lineage>
        <taxon>Bacteria</taxon>
        <taxon>Pseudomonadati</taxon>
        <taxon>Pseudomonadota</taxon>
        <taxon>Alphaproteobacteria</taxon>
        <taxon>Sphingomonadales</taxon>
        <taxon>Sphingomonadaceae</taxon>
        <taxon>Novosphingobium</taxon>
    </lineage>
</organism>